<comment type="caution">
    <text evidence="1">The sequence shown here is derived from an EMBL/GenBank/DDBJ whole genome shotgun (WGS) entry which is preliminary data.</text>
</comment>
<reference evidence="1" key="1">
    <citation type="journal article" date="2015" name="Nature">
        <title>Complex archaea that bridge the gap between prokaryotes and eukaryotes.</title>
        <authorList>
            <person name="Spang A."/>
            <person name="Saw J.H."/>
            <person name="Jorgensen S.L."/>
            <person name="Zaremba-Niedzwiedzka K."/>
            <person name="Martijn J."/>
            <person name="Lind A.E."/>
            <person name="van Eijk R."/>
            <person name="Schleper C."/>
            <person name="Guy L."/>
            <person name="Ettema T.J."/>
        </authorList>
    </citation>
    <scope>NUCLEOTIDE SEQUENCE</scope>
</reference>
<sequence>MKHKTGYIESPPDERHRPVQQLWGRVQPVAEPAQHLDLIQHMDFVEDQGPTNSCVWNALGQQHYIALGEQSVTDRKKLSRLFGYYNTRVQHHGENRGSPRRHDVFKVIALGLQHFQPGNLRFLSFQPCLSLFYLPVKG</sequence>
<dbReference type="EMBL" id="LAZR01002395">
    <property type="protein sequence ID" value="KKN30578.1"/>
    <property type="molecule type" value="Genomic_DNA"/>
</dbReference>
<evidence type="ECO:0000313" key="1">
    <source>
        <dbReference type="EMBL" id="KKN30578.1"/>
    </source>
</evidence>
<organism evidence="1">
    <name type="scientific">marine sediment metagenome</name>
    <dbReference type="NCBI Taxonomy" id="412755"/>
    <lineage>
        <taxon>unclassified sequences</taxon>
        <taxon>metagenomes</taxon>
        <taxon>ecological metagenomes</taxon>
    </lineage>
</organism>
<dbReference type="AlphaFoldDB" id="A0A0F9SMS2"/>
<name>A0A0F9SMS2_9ZZZZ</name>
<accession>A0A0F9SMS2</accession>
<gene>
    <name evidence="1" type="ORF">LCGC14_0832420</name>
</gene>
<dbReference type="Gene3D" id="3.90.70.10">
    <property type="entry name" value="Cysteine proteinases"/>
    <property type="match status" value="1"/>
</dbReference>
<proteinExistence type="predicted"/>
<protein>
    <submittedName>
        <fullName evidence="1">Uncharacterized protein</fullName>
    </submittedName>
</protein>
<feature type="non-terminal residue" evidence="1">
    <location>
        <position position="138"/>
    </location>
</feature>